<evidence type="ECO:0000313" key="2">
    <source>
        <dbReference type="Proteomes" id="UP000295604"/>
    </source>
</evidence>
<reference evidence="1 2" key="1">
    <citation type="submission" date="2018-11" db="EMBL/GenBank/DDBJ databases">
        <title>Genome sequence and assembly of Colletotrichum sidae.</title>
        <authorList>
            <person name="Gan P."/>
            <person name="Shirasu K."/>
        </authorList>
    </citation>
    <scope>NUCLEOTIDE SEQUENCE [LARGE SCALE GENOMIC DNA]</scope>
    <source>
        <strain evidence="1 2">CBS 518.97</strain>
    </source>
</reference>
<comment type="caution">
    <text evidence="1">The sequence shown here is derived from an EMBL/GenBank/DDBJ whole genome shotgun (WGS) entry which is preliminary data.</text>
</comment>
<accession>A0A4R8T192</accession>
<gene>
    <name evidence="1" type="ORF">C8034_v010551</name>
</gene>
<proteinExistence type="predicted"/>
<dbReference type="AlphaFoldDB" id="A0A4R8T192"/>
<dbReference type="Proteomes" id="UP000295604">
    <property type="component" value="Unassembled WGS sequence"/>
</dbReference>
<protein>
    <submittedName>
        <fullName evidence="1">Uncharacterized protein</fullName>
    </submittedName>
</protein>
<sequence length="67" mass="7394">MLNPYNLNTNINLVKAVDNREDHSHLCKGLNELVLHEGDFAALPGPLKVAVAKFGLEILLIFSIIII</sequence>
<dbReference type="EMBL" id="QAPF01000664">
    <property type="protein sequence ID" value="TEA10121.1"/>
    <property type="molecule type" value="Genomic_DNA"/>
</dbReference>
<keyword evidence="2" id="KW-1185">Reference proteome</keyword>
<evidence type="ECO:0000313" key="1">
    <source>
        <dbReference type="EMBL" id="TEA10121.1"/>
    </source>
</evidence>
<name>A0A4R8T192_9PEZI</name>
<organism evidence="1 2">
    <name type="scientific">Colletotrichum sidae</name>
    <dbReference type="NCBI Taxonomy" id="1347389"/>
    <lineage>
        <taxon>Eukaryota</taxon>
        <taxon>Fungi</taxon>
        <taxon>Dikarya</taxon>
        <taxon>Ascomycota</taxon>
        <taxon>Pezizomycotina</taxon>
        <taxon>Sordariomycetes</taxon>
        <taxon>Hypocreomycetidae</taxon>
        <taxon>Glomerellales</taxon>
        <taxon>Glomerellaceae</taxon>
        <taxon>Colletotrichum</taxon>
        <taxon>Colletotrichum orbiculare species complex</taxon>
    </lineage>
</organism>